<dbReference type="Proteomes" id="UP000002612">
    <property type="component" value="Chromosome"/>
</dbReference>
<gene>
    <name evidence="1" type="ordered locus">BCE33L4784</name>
</gene>
<proteinExistence type="predicted"/>
<accession>Q631R2</accession>
<reference evidence="2" key="1">
    <citation type="journal article" date="2006" name="J. Bacteriol.">
        <title>Pathogenomic sequence analysis of Bacillus cereus and Bacillus thuringiensis isolates closely related to Bacillus anthracis.</title>
        <authorList>
            <person name="Han C.S."/>
            <person name="Xie G."/>
            <person name="Challacombe J.F."/>
            <person name="Altherr M.R."/>
            <person name="Bhotika S.S."/>
            <person name="Brown N."/>
            <person name="Bruce D."/>
            <person name="Campbell C.S."/>
            <person name="Campbell M.L."/>
            <person name="Chen J."/>
            <person name="Chertkov O."/>
            <person name="Cleland C."/>
            <person name="Dimitrijevic M."/>
            <person name="Doggett N.A."/>
            <person name="Fawcett J.J."/>
            <person name="Glavina T."/>
            <person name="Goodwin L.A."/>
            <person name="Green L.D."/>
            <person name="Hill K.K."/>
            <person name="Hitchcock P."/>
            <person name="Jackson P.J."/>
            <person name="Keim P."/>
            <person name="Kewalramani A.R."/>
            <person name="Longmire J."/>
            <person name="Lucas S."/>
            <person name="Malfatti S."/>
            <person name="McMurry K."/>
            <person name="Meincke L.J."/>
            <person name="Misra M."/>
            <person name="Moseman B.L."/>
            <person name="Mundt M."/>
            <person name="Munk A.C."/>
            <person name="Okinaka R.T."/>
            <person name="Parson-Quintana B."/>
            <person name="Reilly L.P."/>
            <person name="Richardson P."/>
            <person name="Robinson D.L."/>
            <person name="Rubin E."/>
            <person name="Saunders E."/>
            <person name="Tapia R."/>
            <person name="Tesmer J.G."/>
            <person name="Thayer N."/>
            <person name="Thompson L.S."/>
            <person name="Tice H."/>
            <person name="Ticknor L.O."/>
            <person name="Wills P.L."/>
            <person name="Brettin T.S."/>
            <person name="Gilna P."/>
        </authorList>
    </citation>
    <scope>NUCLEOTIDE SEQUENCE [LARGE SCALE GENOMIC DNA]</scope>
    <source>
        <strain evidence="2">ZK / E33L</strain>
    </source>
</reference>
<evidence type="ECO:0000313" key="2">
    <source>
        <dbReference type="Proteomes" id="UP000002612"/>
    </source>
</evidence>
<name>Q631R2_BACCZ</name>
<organism evidence="1 2">
    <name type="scientific">Bacillus cereus (strain ZK / E33L)</name>
    <dbReference type="NCBI Taxonomy" id="288681"/>
    <lineage>
        <taxon>Bacteria</taxon>
        <taxon>Bacillati</taxon>
        <taxon>Bacillota</taxon>
        <taxon>Bacilli</taxon>
        <taxon>Bacillales</taxon>
        <taxon>Bacillaceae</taxon>
        <taxon>Bacillus</taxon>
        <taxon>Bacillus cereus group</taxon>
    </lineage>
</organism>
<evidence type="ECO:0000313" key="1">
    <source>
        <dbReference type="EMBL" id="AAU15493.1"/>
    </source>
</evidence>
<protein>
    <submittedName>
        <fullName evidence="1">Uncharacterized protein</fullName>
    </submittedName>
</protein>
<sequence>MWRGGIRVKEQNSLKEFDEVIDNINRLTGEDARAFLKFIHGYLNIVEEGDGTFTHSDFVEKVSGLYKKDVARVIQLREEIKKSP</sequence>
<dbReference type="AlphaFoldDB" id="Q631R2"/>
<dbReference type="EMBL" id="CP000001">
    <property type="protein sequence ID" value="AAU15493.1"/>
    <property type="molecule type" value="Genomic_DNA"/>
</dbReference>
<dbReference type="KEGG" id="bcz:BCE33L4784"/>